<gene>
    <name evidence="1" type="ORF">RXV94_07910</name>
</gene>
<evidence type="ECO:0000313" key="1">
    <source>
        <dbReference type="EMBL" id="MDU8886081.1"/>
    </source>
</evidence>
<reference evidence="1 2" key="1">
    <citation type="submission" date="2023-10" db="EMBL/GenBank/DDBJ databases">
        <title>Marimonas sp. nov. isolated from tidal mud flat.</title>
        <authorList>
            <person name="Jaincy N.J."/>
            <person name="Srinivasan S."/>
            <person name="Lee S.-S."/>
        </authorList>
    </citation>
    <scope>NUCLEOTIDE SEQUENCE [LARGE SCALE GENOMIC DNA]</scope>
    <source>
        <strain evidence="1 2">MJ-SS3</strain>
    </source>
</reference>
<evidence type="ECO:0000313" key="2">
    <source>
        <dbReference type="Proteomes" id="UP001268651"/>
    </source>
</evidence>
<accession>A0ABU3U6Q0</accession>
<sequence>MKTKFLLTLIFFINYNITFSQVSDTTFVFQKNGIIKPSILSTHPFGIFFSRLQGNFKTSASKNLALMIGIESGNVWAAPIDVYIPNNQEDRDKAKGIPWHKREFAFNEESLDAKTYELQFDGVIKGFRIKTTLPLAKNQELNIGIRTYILSNGKLPFTALTGDEFIEWFHEKIAGGDDPFGRKLFGLNNAGIIYKDRNENTLELKKGDFVFGGIETSYYFYPENFIGQSNIFQINFGTHMGINLSQYNTSIDFGLSVNAIKNYRINNLSSFNLGVNLGVLRKGLIDLKDNNLDFGNNNFIGNLETIIEYSFISKGKTTHSFGADFYMQTSLNKKNEYDYIIPIRNGVTEKSWFTGVSHLFRNNNYWTLMYSFTRKITTTLYLQQDLTLNNNPDIQTGISIEFGI</sequence>
<dbReference type="RefSeq" id="WP_316662016.1">
    <property type="nucleotide sequence ID" value="NZ_JAWHTF010000003.1"/>
</dbReference>
<name>A0ABU3U6Q0_9FLAO</name>
<organism evidence="1 2">
    <name type="scientific">Gilvirhabdus luticola</name>
    <dbReference type="NCBI Taxonomy" id="3079858"/>
    <lineage>
        <taxon>Bacteria</taxon>
        <taxon>Pseudomonadati</taxon>
        <taxon>Bacteroidota</taxon>
        <taxon>Flavobacteriia</taxon>
        <taxon>Flavobacteriales</taxon>
        <taxon>Flavobacteriaceae</taxon>
        <taxon>Gilvirhabdus</taxon>
    </lineage>
</organism>
<proteinExistence type="predicted"/>
<dbReference type="Proteomes" id="UP001268651">
    <property type="component" value="Unassembled WGS sequence"/>
</dbReference>
<protein>
    <recommendedName>
        <fullName evidence="3">DUF5723 domain-containing protein</fullName>
    </recommendedName>
</protein>
<comment type="caution">
    <text evidence="1">The sequence shown here is derived from an EMBL/GenBank/DDBJ whole genome shotgun (WGS) entry which is preliminary data.</text>
</comment>
<keyword evidence="2" id="KW-1185">Reference proteome</keyword>
<evidence type="ECO:0008006" key="3">
    <source>
        <dbReference type="Google" id="ProtNLM"/>
    </source>
</evidence>
<dbReference type="EMBL" id="JAWHTF010000003">
    <property type="protein sequence ID" value="MDU8886081.1"/>
    <property type="molecule type" value="Genomic_DNA"/>
</dbReference>